<keyword evidence="2" id="KW-0808">Transferase</keyword>
<dbReference type="PANTHER" id="PTHR11085:SF10">
    <property type="entry name" value="NAD-DEPENDENT PROTEIN DEACYLASE SIRTUIN-5, MITOCHONDRIAL-RELATED"/>
    <property type="match status" value="1"/>
</dbReference>
<dbReference type="Pfam" id="PF02146">
    <property type="entry name" value="SIR2"/>
    <property type="match status" value="1"/>
</dbReference>
<evidence type="ECO:0000313" key="6">
    <source>
        <dbReference type="EMBL" id="TPG12933.1"/>
    </source>
</evidence>
<feature type="binding site" evidence="4">
    <location>
        <position position="182"/>
    </location>
    <ligand>
        <name>Zn(2+)</name>
        <dbReference type="ChEBI" id="CHEBI:29105"/>
    </ligand>
</feature>
<keyword evidence="4" id="KW-0862">Zinc</keyword>
<feature type="binding site" evidence="4">
    <location>
        <position position="134"/>
    </location>
    <ligand>
        <name>Zn(2+)</name>
        <dbReference type="ChEBI" id="CHEBI:29105"/>
    </ligand>
</feature>
<feature type="binding site" evidence="4">
    <location>
        <position position="131"/>
    </location>
    <ligand>
        <name>Zn(2+)</name>
        <dbReference type="ChEBI" id="CHEBI:29105"/>
    </ligand>
</feature>
<keyword evidence="4" id="KW-0479">Metal-binding</keyword>
<evidence type="ECO:0000256" key="1">
    <source>
        <dbReference type="ARBA" id="ARBA00012928"/>
    </source>
</evidence>
<evidence type="ECO:0000256" key="2">
    <source>
        <dbReference type="ARBA" id="ARBA00022679"/>
    </source>
</evidence>
<dbReference type="InterPro" id="IPR026590">
    <property type="entry name" value="Ssirtuin_cat_dom"/>
</dbReference>
<dbReference type="EMBL" id="RCZM01000008">
    <property type="protein sequence ID" value="TPG12933.1"/>
    <property type="molecule type" value="Genomic_DNA"/>
</dbReference>
<dbReference type="OrthoDB" id="9800582at2"/>
<feature type="domain" description="Deacetylase sirtuin-type" evidence="5">
    <location>
        <begin position="1"/>
        <end position="280"/>
    </location>
</feature>
<dbReference type="RefSeq" id="WP_140743863.1">
    <property type="nucleotide sequence ID" value="NZ_RCZM01000008.1"/>
</dbReference>
<name>A0A502CJE8_9MICO</name>
<organism evidence="6 7">
    <name type="scientific">Pedococcus bigeumensis</name>
    <dbReference type="NCBI Taxonomy" id="433644"/>
    <lineage>
        <taxon>Bacteria</taxon>
        <taxon>Bacillati</taxon>
        <taxon>Actinomycetota</taxon>
        <taxon>Actinomycetes</taxon>
        <taxon>Micrococcales</taxon>
        <taxon>Intrasporangiaceae</taxon>
        <taxon>Pedococcus</taxon>
    </lineage>
</organism>
<gene>
    <name evidence="6" type="ORF">EAH86_19540</name>
</gene>
<dbReference type="NCBIfam" id="NF003738">
    <property type="entry name" value="PRK05333.1"/>
    <property type="match status" value="1"/>
</dbReference>
<dbReference type="EC" id="2.3.1.286" evidence="1"/>
<dbReference type="InterPro" id="IPR026591">
    <property type="entry name" value="Sirtuin_cat_small_dom_sf"/>
</dbReference>
<dbReference type="PROSITE" id="PS50305">
    <property type="entry name" value="SIRTUIN"/>
    <property type="match status" value="1"/>
</dbReference>
<evidence type="ECO:0000256" key="3">
    <source>
        <dbReference type="ARBA" id="ARBA00023027"/>
    </source>
</evidence>
<evidence type="ECO:0000256" key="4">
    <source>
        <dbReference type="PROSITE-ProRule" id="PRU00236"/>
    </source>
</evidence>
<proteinExistence type="predicted"/>
<dbReference type="SUPFAM" id="SSF52467">
    <property type="entry name" value="DHS-like NAD/FAD-binding domain"/>
    <property type="match status" value="1"/>
</dbReference>
<comment type="caution">
    <text evidence="6">The sequence shown here is derived from an EMBL/GenBank/DDBJ whole genome shotgun (WGS) entry which is preliminary data.</text>
</comment>
<dbReference type="GO" id="GO:0070403">
    <property type="term" value="F:NAD+ binding"/>
    <property type="evidence" value="ECO:0007669"/>
    <property type="project" value="InterPro"/>
</dbReference>
<dbReference type="GO" id="GO:0017136">
    <property type="term" value="F:histone deacetylase activity, NAD-dependent"/>
    <property type="evidence" value="ECO:0007669"/>
    <property type="project" value="TreeGrafter"/>
</dbReference>
<dbReference type="Gene3D" id="3.30.1600.10">
    <property type="entry name" value="SIR2/SIRT2 'Small Domain"/>
    <property type="match status" value="1"/>
</dbReference>
<dbReference type="GO" id="GO:0046872">
    <property type="term" value="F:metal ion binding"/>
    <property type="evidence" value="ECO:0007669"/>
    <property type="project" value="UniProtKB-KW"/>
</dbReference>
<dbReference type="InterPro" id="IPR003000">
    <property type="entry name" value="Sirtuin"/>
</dbReference>
<feature type="active site" description="Proton acceptor" evidence="4">
    <location>
        <position position="123"/>
    </location>
</feature>
<dbReference type="Gene3D" id="3.40.50.1220">
    <property type="entry name" value="TPP-binding domain"/>
    <property type="match status" value="1"/>
</dbReference>
<dbReference type="InterPro" id="IPR029035">
    <property type="entry name" value="DHS-like_NAD/FAD-binding_dom"/>
</dbReference>
<feature type="binding site" evidence="4">
    <location>
        <position position="185"/>
    </location>
    <ligand>
        <name>Zn(2+)</name>
        <dbReference type="ChEBI" id="CHEBI:29105"/>
    </ligand>
</feature>
<evidence type="ECO:0000313" key="7">
    <source>
        <dbReference type="Proteomes" id="UP000317722"/>
    </source>
</evidence>
<keyword evidence="3" id="KW-0520">NAD</keyword>
<evidence type="ECO:0000259" key="5">
    <source>
        <dbReference type="PROSITE" id="PS50305"/>
    </source>
</evidence>
<dbReference type="PANTHER" id="PTHR11085">
    <property type="entry name" value="NAD-DEPENDENT PROTEIN DEACYLASE SIRTUIN-5, MITOCHONDRIAL-RELATED"/>
    <property type="match status" value="1"/>
</dbReference>
<dbReference type="AlphaFoldDB" id="A0A502CJE8"/>
<accession>A0A502CJE8</accession>
<keyword evidence="7" id="KW-1185">Reference proteome</keyword>
<dbReference type="Proteomes" id="UP000317722">
    <property type="component" value="Unassembled WGS sequence"/>
</dbReference>
<dbReference type="InterPro" id="IPR050134">
    <property type="entry name" value="NAD-dep_sirtuin_deacylases"/>
</dbReference>
<protein>
    <recommendedName>
        <fullName evidence="1">protein acetyllysine N-acetyltransferase</fullName>
        <ecNumber evidence="1">2.3.1.286</ecNumber>
    </recommendedName>
</protein>
<sequence length="280" mass="29919">MTTTAAASTQLDAVAALLGGGNVLVLTGAGISTDSGIPDYRGPDGTRRVTPMQYAEFLGSSEARQRYWARSYVGWQRFNRAQPNSGHAAVAALQGHGLVGPVITQNVDGLHQRAGATDVEELHGSLARVVCLTCGDRTSRWDLDDRMRESNPSYTVTSDEIRPDGDIVLNDLDVAAFRTPLCLVCGHDTLKPDVVFFGESVPKPLVEKCFRLTEEASALVVLGSSLKVMSGYRFVRRAAALDIPVAIITRGPTRGDAEATVQVDAPLAPTLTALVERLTA</sequence>
<reference evidence="6 7" key="1">
    <citation type="journal article" date="2019" name="Environ. Microbiol.">
        <title>Species interactions and distinct microbial communities in high Arctic permafrost affected cryosols are associated with the CH4 and CO2 gas fluxes.</title>
        <authorList>
            <person name="Altshuler I."/>
            <person name="Hamel J."/>
            <person name="Turney S."/>
            <person name="Magnuson E."/>
            <person name="Levesque R."/>
            <person name="Greer C."/>
            <person name="Whyte L.G."/>
        </authorList>
    </citation>
    <scope>NUCLEOTIDE SEQUENCE [LARGE SCALE GENOMIC DNA]</scope>
    <source>
        <strain evidence="6 7">S9.3A</strain>
    </source>
</reference>